<proteinExistence type="predicted"/>
<evidence type="ECO:0000313" key="3">
    <source>
        <dbReference type="EMBL" id="MFD2535236.1"/>
    </source>
</evidence>
<reference evidence="4" key="1">
    <citation type="journal article" date="2019" name="Int. J. Syst. Evol. Microbiol.">
        <title>The Global Catalogue of Microorganisms (GCM) 10K type strain sequencing project: providing services to taxonomists for standard genome sequencing and annotation.</title>
        <authorList>
            <consortium name="The Broad Institute Genomics Platform"/>
            <consortium name="The Broad Institute Genome Sequencing Center for Infectious Disease"/>
            <person name="Wu L."/>
            <person name="Ma J."/>
        </authorList>
    </citation>
    <scope>NUCLEOTIDE SEQUENCE [LARGE SCALE GENOMIC DNA]</scope>
    <source>
        <strain evidence="4">KCTC 42903</strain>
    </source>
</reference>
<dbReference type="InterPro" id="IPR023917">
    <property type="entry name" value="Bifunctiontional_GlmU_bac-type"/>
</dbReference>
<accession>A0ABW5JRU3</accession>
<dbReference type="Pfam" id="PF13562">
    <property type="entry name" value="NTP_transf_4"/>
    <property type="match status" value="1"/>
</dbReference>
<dbReference type="InterPro" id="IPR050065">
    <property type="entry name" value="GlmU-like"/>
</dbReference>
<sequence length="391" mass="43528">MNYILFDGPSRNNLLPFTFTRPVADIRIGILTIREKWETYLGTTITTVTEDYLADKYPMVEMDENVMINASYLPKETLVKLVENLKENQAIFDGENLVAFYTKSTQDHINFDAYEIIEINEAVLKVEHTWDIFSKNGEAIKEDFNLITKNRKSQPISPTNNVIAPEHVFIEAGATLEYATLNASLGPIYIGKDAVVMEGALIRGPLALGDRAAIKLGTKIYGPTTIGPCSRVGGEIKNSVIFQNSNKGHEGYLGNSVVGEWCNLGADTNNSNLKNNYAEVRLWNYETEGFAKTGLQFCGLMMGDHSKCGINTMFNTGTVVGVNANVYGSGFPRNFIPSFSWGGSAGFTTYLLPKAVEVAKVVLSRKKLEFSKKDEAIFEHIFEETKKYRKN</sequence>
<dbReference type="Gene3D" id="2.160.10.10">
    <property type="entry name" value="Hexapeptide repeat proteins"/>
    <property type="match status" value="1"/>
</dbReference>
<dbReference type="SUPFAM" id="SSF51161">
    <property type="entry name" value="Trimeric LpxA-like enzymes"/>
    <property type="match status" value="1"/>
</dbReference>
<name>A0ABW5JRU3_9FLAO</name>
<comment type="caution">
    <text evidence="3">The sequence shown here is derived from an EMBL/GenBank/DDBJ whole genome shotgun (WGS) entry which is preliminary data.</text>
</comment>
<evidence type="ECO:0000256" key="1">
    <source>
        <dbReference type="ARBA" id="ARBA00022679"/>
    </source>
</evidence>
<keyword evidence="2" id="KW-0012">Acyltransferase</keyword>
<protein>
    <submittedName>
        <fullName evidence="3">GlmU family protein</fullName>
    </submittedName>
</protein>
<dbReference type="PANTHER" id="PTHR43584">
    <property type="entry name" value="NUCLEOTIDYL TRANSFERASE"/>
    <property type="match status" value="1"/>
</dbReference>
<organism evidence="3 4">
    <name type="scientific">Gelatiniphilus marinus</name>
    <dbReference type="NCBI Taxonomy" id="1759464"/>
    <lineage>
        <taxon>Bacteria</taxon>
        <taxon>Pseudomonadati</taxon>
        <taxon>Bacteroidota</taxon>
        <taxon>Flavobacteriia</taxon>
        <taxon>Flavobacteriales</taxon>
        <taxon>Flavobacteriaceae</taxon>
        <taxon>Gelatiniphilus</taxon>
    </lineage>
</organism>
<dbReference type="NCBIfam" id="TIGR03991">
    <property type="entry name" value="alt_bact_glmU"/>
    <property type="match status" value="1"/>
</dbReference>
<dbReference type="Proteomes" id="UP001597441">
    <property type="component" value="Unassembled WGS sequence"/>
</dbReference>
<dbReference type="EMBL" id="JBHULK010000003">
    <property type="protein sequence ID" value="MFD2535236.1"/>
    <property type="molecule type" value="Genomic_DNA"/>
</dbReference>
<dbReference type="InterPro" id="IPR011004">
    <property type="entry name" value="Trimer_LpxA-like_sf"/>
</dbReference>
<evidence type="ECO:0000313" key="4">
    <source>
        <dbReference type="Proteomes" id="UP001597441"/>
    </source>
</evidence>
<gene>
    <name evidence="3" type="ORF">ACFSQS_09005</name>
</gene>
<keyword evidence="4" id="KW-1185">Reference proteome</keyword>
<evidence type="ECO:0000256" key="2">
    <source>
        <dbReference type="ARBA" id="ARBA00023315"/>
    </source>
</evidence>
<dbReference type="RefSeq" id="WP_388017372.1">
    <property type="nucleotide sequence ID" value="NZ_JBHUDT010000003.1"/>
</dbReference>
<keyword evidence="1" id="KW-0808">Transferase</keyword>